<organism evidence="3 4">
    <name type="scientific">Paenirhodobacter populi</name>
    <dbReference type="NCBI Taxonomy" id="2306993"/>
    <lineage>
        <taxon>Bacteria</taxon>
        <taxon>Pseudomonadati</taxon>
        <taxon>Pseudomonadota</taxon>
        <taxon>Alphaproteobacteria</taxon>
        <taxon>Rhodobacterales</taxon>
        <taxon>Rhodobacter group</taxon>
        <taxon>Paenirhodobacter</taxon>
    </lineage>
</organism>
<sequence length="241" mass="26415">MAKAVQKITLSRSCDIPFDRLVLSQANVRKIKADISIEELAEDIARRGLLQNLNVRALLDGDGNETGMFDVPAGGRRYQALALLVKQKRLAKNASVPCIMREGGSDILAEDDSLAENTQRAALHPLDQFRAFRTLREKGQTEEQIAATFFVPASVVKQRLASADFPDLVGNMFNALIQPLPIVAKASQHSAHSGRYLALALLKDRIERSVQRPEAGTHSDPLLNEEGSDLVDCGSPPRHQT</sequence>
<dbReference type="OrthoDB" id="9813122at2"/>
<dbReference type="Pfam" id="PF02195">
    <property type="entry name" value="ParB_N"/>
    <property type="match status" value="1"/>
</dbReference>
<dbReference type="CDD" id="cd16406">
    <property type="entry name" value="ParB_N_like"/>
    <property type="match status" value="1"/>
</dbReference>
<dbReference type="SMART" id="SM00470">
    <property type="entry name" value="ParB"/>
    <property type="match status" value="1"/>
</dbReference>
<dbReference type="PANTHER" id="PTHR33375:SF7">
    <property type="entry name" value="CHROMOSOME 2-PARTITIONING PROTEIN PARB-RELATED"/>
    <property type="match status" value="1"/>
</dbReference>
<protein>
    <recommendedName>
        <fullName evidence="2">ParB-like N-terminal domain-containing protein</fullName>
    </recommendedName>
</protein>
<feature type="domain" description="ParB-like N-terminal" evidence="2">
    <location>
        <begin position="14"/>
        <end position="118"/>
    </location>
</feature>
<name>A0A443JZ33_9RHOB</name>
<dbReference type="GO" id="GO:0007059">
    <property type="term" value="P:chromosome segregation"/>
    <property type="evidence" value="ECO:0007669"/>
    <property type="project" value="TreeGrafter"/>
</dbReference>
<proteinExistence type="predicted"/>
<feature type="region of interest" description="Disordered" evidence="1">
    <location>
        <begin position="210"/>
        <end position="241"/>
    </location>
</feature>
<dbReference type="SUPFAM" id="SSF110849">
    <property type="entry name" value="ParB/Sulfiredoxin"/>
    <property type="match status" value="1"/>
</dbReference>
<evidence type="ECO:0000313" key="4">
    <source>
        <dbReference type="Proteomes" id="UP000285295"/>
    </source>
</evidence>
<dbReference type="InterPro" id="IPR050336">
    <property type="entry name" value="Chromosome_partition/occlusion"/>
</dbReference>
<reference evidence="3 4" key="1">
    <citation type="submission" date="2019-01" db="EMBL/GenBank/DDBJ databases">
        <title>Sinorhodobacter populi sp. nov. isolated from the symptomatic bark tissue of Populus euramericana canker.</title>
        <authorList>
            <person name="Xu G."/>
        </authorList>
    </citation>
    <scope>NUCLEOTIDE SEQUENCE [LARGE SCALE GENOMIC DNA]</scope>
    <source>
        <strain evidence="3 4">D19-10-3-21</strain>
    </source>
</reference>
<gene>
    <name evidence="3" type="ORF">D2T31_21570</name>
</gene>
<dbReference type="FunFam" id="3.90.1530.30:FF:000002">
    <property type="entry name" value="Chromosome partitioning protein ParB"/>
    <property type="match status" value="1"/>
</dbReference>
<reference evidence="3 4" key="2">
    <citation type="submission" date="2019-01" db="EMBL/GenBank/DDBJ databases">
        <authorList>
            <person name="Li Y."/>
        </authorList>
    </citation>
    <scope>NUCLEOTIDE SEQUENCE [LARGE SCALE GENOMIC DNA]</scope>
    <source>
        <strain evidence="3 4">D19-10-3-21</strain>
    </source>
</reference>
<dbReference type="SUPFAM" id="SSF109709">
    <property type="entry name" value="KorB DNA-binding domain-like"/>
    <property type="match status" value="1"/>
</dbReference>
<evidence type="ECO:0000256" key="1">
    <source>
        <dbReference type="SAM" id="MobiDB-lite"/>
    </source>
</evidence>
<dbReference type="AlphaFoldDB" id="A0A443JZ33"/>
<evidence type="ECO:0000313" key="3">
    <source>
        <dbReference type="EMBL" id="RWR25803.1"/>
    </source>
</evidence>
<dbReference type="GO" id="GO:0005694">
    <property type="term" value="C:chromosome"/>
    <property type="evidence" value="ECO:0007669"/>
    <property type="project" value="TreeGrafter"/>
</dbReference>
<dbReference type="Proteomes" id="UP000285295">
    <property type="component" value="Unassembled WGS sequence"/>
</dbReference>
<dbReference type="EMBL" id="SAUX01000045">
    <property type="protein sequence ID" value="RWR25803.1"/>
    <property type="molecule type" value="Genomic_DNA"/>
</dbReference>
<dbReference type="InterPro" id="IPR036086">
    <property type="entry name" value="ParB/Sulfiredoxin_sf"/>
</dbReference>
<evidence type="ECO:0000259" key="2">
    <source>
        <dbReference type="SMART" id="SM00470"/>
    </source>
</evidence>
<dbReference type="Gene3D" id="1.10.10.2830">
    <property type="match status" value="1"/>
</dbReference>
<dbReference type="InterPro" id="IPR003115">
    <property type="entry name" value="ParB_N"/>
</dbReference>
<accession>A0A443JZ33</accession>
<dbReference type="PANTHER" id="PTHR33375">
    <property type="entry name" value="CHROMOSOME-PARTITIONING PROTEIN PARB-RELATED"/>
    <property type="match status" value="1"/>
</dbReference>
<comment type="caution">
    <text evidence="3">The sequence shown here is derived from an EMBL/GenBank/DDBJ whole genome shotgun (WGS) entry which is preliminary data.</text>
</comment>
<dbReference type="Gene3D" id="3.90.1530.30">
    <property type="match status" value="1"/>
</dbReference>